<dbReference type="Proteomes" id="UP001213000">
    <property type="component" value="Unassembled WGS sequence"/>
</dbReference>
<organism evidence="3 4">
    <name type="scientific">Leucocoprinus birnbaumii</name>
    <dbReference type="NCBI Taxonomy" id="56174"/>
    <lineage>
        <taxon>Eukaryota</taxon>
        <taxon>Fungi</taxon>
        <taxon>Dikarya</taxon>
        <taxon>Basidiomycota</taxon>
        <taxon>Agaricomycotina</taxon>
        <taxon>Agaricomycetes</taxon>
        <taxon>Agaricomycetidae</taxon>
        <taxon>Agaricales</taxon>
        <taxon>Agaricineae</taxon>
        <taxon>Agaricaceae</taxon>
        <taxon>Leucocoprinus</taxon>
    </lineage>
</organism>
<gene>
    <name evidence="3" type="ORF">NP233_g11375</name>
</gene>
<feature type="domain" description="BTB" evidence="2">
    <location>
        <begin position="50"/>
        <end position="122"/>
    </location>
</feature>
<feature type="region of interest" description="Disordered" evidence="1">
    <location>
        <begin position="1"/>
        <end position="37"/>
    </location>
</feature>
<evidence type="ECO:0000313" key="3">
    <source>
        <dbReference type="EMBL" id="KAJ3558984.1"/>
    </source>
</evidence>
<keyword evidence="4" id="KW-1185">Reference proteome</keyword>
<name>A0AAD5VGP1_9AGAR</name>
<dbReference type="InterPro" id="IPR000210">
    <property type="entry name" value="BTB/POZ_dom"/>
</dbReference>
<dbReference type="AlphaFoldDB" id="A0AAD5VGP1"/>
<dbReference type="Gene3D" id="3.30.710.10">
    <property type="entry name" value="Potassium Channel Kv1.1, Chain A"/>
    <property type="match status" value="1"/>
</dbReference>
<protein>
    <recommendedName>
        <fullName evidence="2">BTB domain-containing protein</fullName>
    </recommendedName>
</protein>
<evidence type="ECO:0000256" key="1">
    <source>
        <dbReference type="SAM" id="MobiDB-lite"/>
    </source>
</evidence>
<evidence type="ECO:0000313" key="4">
    <source>
        <dbReference type="Proteomes" id="UP001213000"/>
    </source>
</evidence>
<evidence type="ECO:0000259" key="2">
    <source>
        <dbReference type="PROSITE" id="PS50097"/>
    </source>
</evidence>
<dbReference type="SUPFAM" id="SSF54695">
    <property type="entry name" value="POZ domain"/>
    <property type="match status" value="1"/>
</dbReference>
<feature type="compositionally biased region" description="Low complexity" evidence="1">
    <location>
        <begin position="1"/>
        <end position="23"/>
    </location>
</feature>
<reference evidence="3" key="1">
    <citation type="submission" date="2022-07" db="EMBL/GenBank/DDBJ databases">
        <title>Genome Sequence of Leucocoprinus birnbaumii.</title>
        <authorList>
            <person name="Buettner E."/>
        </authorList>
    </citation>
    <scope>NUCLEOTIDE SEQUENCE</scope>
    <source>
        <strain evidence="3">VT141</strain>
    </source>
</reference>
<dbReference type="EMBL" id="JANIEX010001351">
    <property type="protein sequence ID" value="KAJ3558984.1"/>
    <property type="molecule type" value="Genomic_DNA"/>
</dbReference>
<dbReference type="InterPro" id="IPR011333">
    <property type="entry name" value="SKP1/BTB/POZ_sf"/>
</dbReference>
<accession>A0AAD5VGP1</accession>
<sequence length="247" mass="27608">MSAPTTPQHTATQAPETPAQAAPGFAVPNVNDPSKKPTPPRDWVYFRETGDCLLCVGGVLFKVHRYLLTKESPVFQKKLAAADGAKAAKGQPNADTIILDDDVDLFRDLCWVLYASLDELWQLTSAPISGSPLSRMKKLLRIAEISHKYEITGTRTWAVHGVADLYEKYEQAEMKKPDADLSFIFAEPTTDLLKCFTIAAEISQRKDMFERAKQIWLSDIEKGRAIAHEALAMVQLPPSHPFRALWR</sequence>
<comment type="caution">
    <text evidence="3">The sequence shown here is derived from an EMBL/GenBank/DDBJ whole genome shotgun (WGS) entry which is preliminary data.</text>
</comment>
<dbReference type="PROSITE" id="PS50097">
    <property type="entry name" value="BTB"/>
    <property type="match status" value="1"/>
</dbReference>
<proteinExistence type="predicted"/>